<dbReference type="InterPro" id="IPR002182">
    <property type="entry name" value="NB-ARC"/>
</dbReference>
<dbReference type="PANTHER" id="PTHR47691:SF3">
    <property type="entry name" value="HTH-TYPE TRANSCRIPTIONAL REGULATOR RV0890C-RELATED"/>
    <property type="match status" value="1"/>
</dbReference>
<gene>
    <name evidence="5" type="ORF">EA797_09930</name>
</gene>
<dbReference type="CDD" id="cd00383">
    <property type="entry name" value="trans_reg_C"/>
    <property type="match status" value="1"/>
</dbReference>
<dbReference type="OrthoDB" id="9811542at2"/>
<accession>A0A3M2HJD6</accession>
<evidence type="ECO:0000256" key="2">
    <source>
        <dbReference type="PROSITE-ProRule" id="PRU01091"/>
    </source>
</evidence>
<dbReference type="GO" id="GO:0006355">
    <property type="term" value="P:regulation of DNA-templated transcription"/>
    <property type="evidence" value="ECO:0007669"/>
    <property type="project" value="InterPro"/>
</dbReference>
<dbReference type="SUPFAM" id="SSF46894">
    <property type="entry name" value="C-terminal effector domain of the bipartite response regulators"/>
    <property type="match status" value="1"/>
</dbReference>
<evidence type="ECO:0000313" key="5">
    <source>
        <dbReference type="EMBL" id="RMH89851.1"/>
    </source>
</evidence>
<dbReference type="InterPro" id="IPR001867">
    <property type="entry name" value="OmpR/PhoB-type_DNA-bd"/>
</dbReference>
<keyword evidence="1 2" id="KW-0238">DNA-binding</keyword>
<dbReference type="SMART" id="SM00862">
    <property type="entry name" value="Trans_reg_C"/>
    <property type="match status" value="1"/>
</dbReference>
<dbReference type="InterPro" id="IPR027417">
    <property type="entry name" value="P-loop_NTPase"/>
</dbReference>
<dbReference type="InterPro" id="IPR036388">
    <property type="entry name" value="WH-like_DNA-bd_sf"/>
</dbReference>
<dbReference type="EMBL" id="RFFM01000002">
    <property type="protein sequence ID" value="RMH89851.1"/>
    <property type="molecule type" value="Genomic_DNA"/>
</dbReference>
<keyword evidence="6" id="KW-1185">Reference proteome</keyword>
<reference evidence="5 6" key="1">
    <citation type="submission" date="2018-10" db="EMBL/GenBank/DDBJ databases">
        <title>Pseudomonas zhaodongensis NEAU-ST5-21(T) genome.</title>
        <authorList>
            <person name="Peng J."/>
            <person name="Liu Z.-P."/>
        </authorList>
    </citation>
    <scope>NUCLEOTIDE SEQUENCE [LARGE SCALE GENOMIC DNA]</scope>
    <source>
        <strain evidence="5 6">NEAU-ST5-21</strain>
    </source>
</reference>
<evidence type="ECO:0000259" key="4">
    <source>
        <dbReference type="PROSITE" id="PS51755"/>
    </source>
</evidence>
<dbReference type="GO" id="GO:0043531">
    <property type="term" value="F:ADP binding"/>
    <property type="evidence" value="ECO:0007669"/>
    <property type="project" value="InterPro"/>
</dbReference>
<organism evidence="5 6">
    <name type="scientific">Stutzerimonas zhaodongensis</name>
    <dbReference type="NCBI Taxonomy" id="1176257"/>
    <lineage>
        <taxon>Bacteria</taxon>
        <taxon>Pseudomonadati</taxon>
        <taxon>Pseudomonadota</taxon>
        <taxon>Gammaproteobacteria</taxon>
        <taxon>Pseudomonadales</taxon>
        <taxon>Pseudomonadaceae</taxon>
        <taxon>Stutzerimonas</taxon>
    </lineage>
</organism>
<name>A0A3M2HJD6_9GAMM</name>
<dbReference type="SUPFAM" id="SSF52540">
    <property type="entry name" value="P-loop containing nucleoside triphosphate hydrolases"/>
    <property type="match status" value="1"/>
</dbReference>
<evidence type="ECO:0000256" key="1">
    <source>
        <dbReference type="ARBA" id="ARBA00023125"/>
    </source>
</evidence>
<feature type="DNA-binding region" description="OmpR/PhoB-type" evidence="2">
    <location>
        <begin position="22"/>
        <end position="120"/>
    </location>
</feature>
<protein>
    <recommendedName>
        <fullName evidence="4">OmpR/PhoB-type domain-containing protein</fullName>
    </recommendedName>
</protein>
<dbReference type="Gene3D" id="3.40.50.300">
    <property type="entry name" value="P-loop containing nucleotide triphosphate hydrolases"/>
    <property type="match status" value="1"/>
</dbReference>
<dbReference type="PROSITE" id="PS51755">
    <property type="entry name" value="OMPR_PHOB"/>
    <property type="match status" value="1"/>
</dbReference>
<dbReference type="InterPro" id="IPR016032">
    <property type="entry name" value="Sig_transdc_resp-reg_C-effctor"/>
</dbReference>
<proteinExistence type="predicted"/>
<dbReference type="GO" id="GO:0000160">
    <property type="term" value="P:phosphorelay signal transduction system"/>
    <property type="evidence" value="ECO:0007669"/>
    <property type="project" value="InterPro"/>
</dbReference>
<dbReference type="GO" id="GO:0003677">
    <property type="term" value="F:DNA binding"/>
    <property type="evidence" value="ECO:0007669"/>
    <property type="project" value="UniProtKB-UniRule"/>
</dbReference>
<evidence type="ECO:0000256" key="3">
    <source>
        <dbReference type="SAM" id="MobiDB-lite"/>
    </source>
</evidence>
<dbReference type="Gene3D" id="1.10.10.10">
    <property type="entry name" value="Winged helix-like DNA-binding domain superfamily/Winged helix DNA-binding domain"/>
    <property type="match status" value="1"/>
</dbReference>
<dbReference type="Pfam" id="PF00486">
    <property type="entry name" value="Trans_reg_C"/>
    <property type="match status" value="1"/>
</dbReference>
<dbReference type="Pfam" id="PF25872">
    <property type="entry name" value="HTH_77"/>
    <property type="match status" value="1"/>
</dbReference>
<feature type="compositionally biased region" description="Basic and acidic residues" evidence="3">
    <location>
        <begin position="8"/>
        <end position="17"/>
    </location>
</feature>
<dbReference type="Pfam" id="PF00931">
    <property type="entry name" value="NB-ARC"/>
    <property type="match status" value="1"/>
</dbReference>
<dbReference type="PANTHER" id="PTHR47691">
    <property type="entry name" value="REGULATOR-RELATED"/>
    <property type="match status" value="1"/>
</dbReference>
<feature type="domain" description="OmpR/PhoB-type" evidence="4">
    <location>
        <begin position="22"/>
        <end position="120"/>
    </location>
</feature>
<feature type="region of interest" description="Disordered" evidence="3">
    <location>
        <begin position="1"/>
        <end position="20"/>
    </location>
</feature>
<dbReference type="AlphaFoldDB" id="A0A3M2HJD6"/>
<dbReference type="Proteomes" id="UP000269774">
    <property type="component" value="Unassembled WGS sequence"/>
</dbReference>
<evidence type="ECO:0000313" key="6">
    <source>
        <dbReference type="Proteomes" id="UP000269774"/>
    </source>
</evidence>
<dbReference type="PRINTS" id="PR00364">
    <property type="entry name" value="DISEASERSIST"/>
</dbReference>
<comment type="caution">
    <text evidence="5">The sequence shown here is derived from an EMBL/GenBank/DDBJ whole genome shotgun (WGS) entry which is preliminary data.</text>
</comment>
<dbReference type="InterPro" id="IPR058852">
    <property type="entry name" value="HTH_77"/>
</dbReference>
<sequence length="555" mass="61278">MPVSTPRTGRDSSDKIPRTSQEAPIRFGPFTLYTQQHVLMCNGVPLTIGSRALDLLICMAKRPGELLEKYELIAMAWPRTVVAECNLRAQIVAVRRVLKDKDPHHEYITNIPGRGYRFTAHAAQQPVHSRTQTSTIVRKPLPPRNPAIVGREDLIARLTEQLRNSRFVTLTGAGGVGKTTVAIEVAHRLEDEFPDGVLVFELFDYLRLEGILATLIESLGLRADAQSSLDELFGQLGGCRLLLVIDNCEQAVGAVAKLAETILRWAPNCAILATSREALRADGEMIERIEPLALSPLDRHDAQALAKQSPAIRLFIQHSQIHNPNIKFKGADLETVSDICAKLDGMPLDIEIAAERAASLPLEMLNQLLDMEFRLQMHSERDCERQRSLRASLDWSYDALPAYEQQLISMLSVTRGSFTLNAVLALVEDDSNQSPEHVLTALDSLVEKSLLTVNKGSEARSYQMLETTRLYGMEKLHQSGQFQRVSAQHAAYAVSVLQGFAERLEASAPEAWEHLYGAESETVKAALSWAVSDKGNQLLGLDLTLAALGLARGDS</sequence>